<feature type="non-terminal residue" evidence="1">
    <location>
        <position position="43"/>
    </location>
</feature>
<sequence>MEAEKSHVLKFIGKLQEPVPQYVLGCLPAVATIGAAPWEEFID</sequence>
<dbReference type="OrthoDB" id="2428521at2759"/>
<dbReference type="AlphaFoldDB" id="A0A9N9CPN4"/>
<evidence type="ECO:0000313" key="2">
    <source>
        <dbReference type="Proteomes" id="UP000789570"/>
    </source>
</evidence>
<proteinExistence type="predicted"/>
<protein>
    <submittedName>
        <fullName evidence="1">17025_t:CDS:1</fullName>
    </submittedName>
</protein>
<dbReference type="EMBL" id="CAJVPQ010002753">
    <property type="protein sequence ID" value="CAG8607436.1"/>
    <property type="molecule type" value="Genomic_DNA"/>
</dbReference>
<dbReference type="Proteomes" id="UP000789570">
    <property type="component" value="Unassembled WGS sequence"/>
</dbReference>
<keyword evidence="2" id="KW-1185">Reference proteome</keyword>
<name>A0A9N9CPN4_9GLOM</name>
<gene>
    <name evidence="1" type="ORF">FCALED_LOCUS8897</name>
</gene>
<reference evidence="1" key="1">
    <citation type="submission" date="2021-06" db="EMBL/GenBank/DDBJ databases">
        <authorList>
            <person name="Kallberg Y."/>
            <person name="Tangrot J."/>
            <person name="Rosling A."/>
        </authorList>
    </citation>
    <scope>NUCLEOTIDE SEQUENCE</scope>
    <source>
        <strain evidence="1">UK204</strain>
    </source>
</reference>
<accession>A0A9N9CPN4</accession>
<organism evidence="1 2">
    <name type="scientific">Funneliformis caledonium</name>
    <dbReference type="NCBI Taxonomy" id="1117310"/>
    <lineage>
        <taxon>Eukaryota</taxon>
        <taxon>Fungi</taxon>
        <taxon>Fungi incertae sedis</taxon>
        <taxon>Mucoromycota</taxon>
        <taxon>Glomeromycotina</taxon>
        <taxon>Glomeromycetes</taxon>
        <taxon>Glomerales</taxon>
        <taxon>Glomeraceae</taxon>
        <taxon>Funneliformis</taxon>
    </lineage>
</organism>
<evidence type="ECO:0000313" key="1">
    <source>
        <dbReference type="EMBL" id="CAG8607436.1"/>
    </source>
</evidence>
<comment type="caution">
    <text evidence="1">The sequence shown here is derived from an EMBL/GenBank/DDBJ whole genome shotgun (WGS) entry which is preliminary data.</text>
</comment>